<dbReference type="RefSeq" id="WP_134750909.1">
    <property type="nucleotide sequence ID" value="NZ_MYFO02000006.1"/>
</dbReference>
<sequence length="123" mass="14039">MILEQLPLARQVDLVFKEIKEELGQLTSGTVFIQIRNNVIGKFGVRHLPLESKGGELEVSGKGLSATHFQSFRQMAIDSLKYKKHWTHGEILFDFTLKQNMLYASVQFESNYNMSNLNHAKAL</sequence>
<name>A0A4Y8Q648_9BACL</name>
<keyword evidence="1" id="KW-0489">Methyltransferase</keyword>
<dbReference type="GO" id="GO:0008168">
    <property type="term" value="F:methyltransferase activity"/>
    <property type="evidence" value="ECO:0007669"/>
    <property type="project" value="UniProtKB-KW"/>
</dbReference>
<evidence type="ECO:0000313" key="1">
    <source>
        <dbReference type="EMBL" id="TFE89717.1"/>
    </source>
</evidence>
<dbReference type="Proteomes" id="UP000298246">
    <property type="component" value="Unassembled WGS sequence"/>
</dbReference>
<accession>A0A4Y8Q648</accession>
<keyword evidence="1" id="KW-0808">Transferase</keyword>
<proteinExistence type="predicted"/>
<comment type="caution">
    <text evidence="1">The sequence shown here is derived from an EMBL/GenBank/DDBJ whole genome shotgun (WGS) entry which is preliminary data.</text>
</comment>
<reference evidence="1 2" key="1">
    <citation type="submission" date="2017-03" db="EMBL/GenBank/DDBJ databases">
        <title>Isolation of Levoglucosan Utilizing Bacteria.</title>
        <authorList>
            <person name="Arya A.S."/>
        </authorList>
    </citation>
    <scope>NUCLEOTIDE SEQUENCE [LARGE SCALE GENOMIC DNA]</scope>
    <source>
        <strain evidence="1 2">MEC069</strain>
    </source>
</reference>
<dbReference type="AlphaFoldDB" id="A0A4Y8Q648"/>
<keyword evidence="2" id="KW-1185">Reference proteome</keyword>
<evidence type="ECO:0000313" key="2">
    <source>
        <dbReference type="Proteomes" id="UP000298246"/>
    </source>
</evidence>
<dbReference type="GO" id="GO:0032259">
    <property type="term" value="P:methylation"/>
    <property type="evidence" value="ECO:0007669"/>
    <property type="project" value="UniProtKB-KW"/>
</dbReference>
<organism evidence="1 2">
    <name type="scientific">Paenibacillus athensensis</name>
    <dbReference type="NCBI Taxonomy" id="1967502"/>
    <lineage>
        <taxon>Bacteria</taxon>
        <taxon>Bacillati</taxon>
        <taxon>Bacillota</taxon>
        <taxon>Bacilli</taxon>
        <taxon>Bacillales</taxon>
        <taxon>Paenibacillaceae</taxon>
        <taxon>Paenibacillus</taxon>
    </lineage>
</organism>
<gene>
    <name evidence="1" type="ORF">B5M42_06380</name>
</gene>
<dbReference type="EMBL" id="MYFO01000006">
    <property type="protein sequence ID" value="TFE89717.1"/>
    <property type="molecule type" value="Genomic_DNA"/>
</dbReference>
<protein>
    <submittedName>
        <fullName evidence="1">O-methyltransferase</fullName>
    </submittedName>
</protein>
<dbReference type="OrthoDB" id="2649617at2"/>